<evidence type="ECO:0000256" key="8">
    <source>
        <dbReference type="HAMAP-Rule" id="MF_00134"/>
    </source>
</evidence>
<evidence type="ECO:0000259" key="9">
    <source>
        <dbReference type="Pfam" id="PF00218"/>
    </source>
</evidence>
<dbReference type="RefSeq" id="WP_367779268.1">
    <property type="nucleotide sequence ID" value="NZ_JBFMIA010000005.1"/>
</dbReference>
<protein>
    <recommendedName>
        <fullName evidence="8">Indole-3-glycerol phosphate synthase</fullName>
        <shortName evidence="8">IGPS</shortName>
        <ecNumber evidence="8">4.1.1.48</ecNumber>
    </recommendedName>
</protein>
<accession>A0ABV3Q4E5</accession>
<keyword evidence="3 8" id="KW-0028">Amino-acid biosynthesis</keyword>
<name>A0ABV3Q4E5_9BACL</name>
<dbReference type="EC" id="4.1.1.48" evidence="8"/>
<gene>
    <name evidence="8 10" type="primary">trpC</name>
    <name evidence="10" type="ORF">AB1471_08205</name>
</gene>
<dbReference type="InterPro" id="IPR001468">
    <property type="entry name" value="Indole-3-GlycerolPSynthase_CS"/>
</dbReference>
<evidence type="ECO:0000256" key="6">
    <source>
        <dbReference type="ARBA" id="ARBA00023141"/>
    </source>
</evidence>
<evidence type="ECO:0000256" key="2">
    <source>
        <dbReference type="ARBA" id="ARBA00004696"/>
    </source>
</evidence>
<keyword evidence="5 8" id="KW-0822">Tryptophan biosynthesis</keyword>
<dbReference type="Proteomes" id="UP001556040">
    <property type="component" value="Unassembled WGS sequence"/>
</dbReference>
<sequence>MTRTILDTILDKKVEEVARIKKDSSYLLKRKAKQTIKATLKERLDEKETLGVIAEIKRASPSKGIINGDVNPVEQAKQYESNGASAISVLTDEAFFKGSMEDLTNVAEAVSIPVLCKDFIIDEVQLIRAKTAGASIVLLIVAALDQASLQRLYNKASELALEVLVEVHNEAELERALAIDATIIGVNNRNLKTFEVDLAISKQLAEKMPLEDIHFISESGILTAKEASYAAESGASGVLVGEVLMRTTNVSGLLQSLQVPRKCVTK</sequence>
<comment type="similarity">
    <text evidence="8">Belongs to the TrpC family.</text>
</comment>
<proteinExistence type="inferred from homology"/>
<feature type="domain" description="Indole-3-glycerol phosphate synthase" evidence="9">
    <location>
        <begin position="6"/>
        <end position="254"/>
    </location>
</feature>
<evidence type="ECO:0000256" key="7">
    <source>
        <dbReference type="ARBA" id="ARBA00023239"/>
    </source>
</evidence>
<dbReference type="Pfam" id="PF00218">
    <property type="entry name" value="IGPS"/>
    <property type="match status" value="1"/>
</dbReference>
<comment type="pathway">
    <text evidence="2 8">Amino-acid biosynthesis; L-tryptophan biosynthesis; L-tryptophan from chorismate: step 4/5.</text>
</comment>
<dbReference type="InterPro" id="IPR013798">
    <property type="entry name" value="Indole-3-glycerol_P_synth_dom"/>
</dbReference>
<comment type="catalytic activity">
    <reaction evidence="1 8">
        <text>1-(2-carboxyphenylamino)-1-deoxy-D-ribulose 5-phosphate + H(+) = (1S,2R)-1-C-(indol-3-yl)glycerol 3-phosphate + CO2 + H2O</text>
        <dbReference type="Rhea" id="RHEA:23476"/>
        <dbReference type="ChEBI" id="CHEBI:15377"/>
        <dbReference type="ChEBI" id="CHEBI:15378"/>
        <dbReference type="ChEBI" id="CHEBI:16526"/>
        <dbReference type="ChEBI" id="CHEBI:58613"/>
        <dbReference type="ChEBI" id="CHEBI:58866"/>
        <dbReference type="EC" id="4.1.1.48"/>
    </reaction>
</comment>
<evidence type="ECO:0000256" key="1">
    <source>
        <dbReference type="ARBA" id="ARBA00001633"/>
    </source>
</evidence>
<evidence type="ECO:0000256" key="3">
    <source>
        <dbReference type="ARBA" id="ARBA00022605"/>
    </source>
</evidence>
<dbReference type="SUPFAM" id="SSF51366">
    <property type="entry name" value="Ribulose-phoshate binding barrel"/>
    <property type="match status" value="1"/>
</dbReference>
<dbReference type="GO" id="GO:0004425">
    <property type="term" value="F:indole-3-glycerol-phosphate synthase activity"/>
    <property type="evidence" value="ECO:0007669"/>
    <property type="project" value="UniProtKB-EC"/>
</dbReference>
<dbReference type="NCBIfam" id="NF001377">
    <property type="entry name" value="PRK00278.2-4"/>
    <property type="match status" value="1"/>
</dbReference>
<dbReference type="HAMAP" id="MF_00134_A">
    <property type="entry name" value="IGPS_A"/>
    <property type="match status" value="1"/>
</dbReference>
<organism evidence="10 11">
    <name type="scientific">Jeotgalibacillus marinus</name>
    <dbReference type="NCBI Taxonomy" id="86667"/>
    <lineage>
        <taxon>Bacteria</taxon>
        <taxon>Bacillati</taxon>
        <taxon>Bacillota</taxon>
        <taxon>Bacilli</taxon>
        <taxon>Bacillales</taxon>
        <taxon>Caryophanaceae</taxon>
        <taxon>Jeotgalibacillus</taxon>
    </lineage>
</organism>
<dbReference type="EMBL" id="JBFMIA010000005">
    <property type="protein sequence ID" value="MEW9501784.1"/>
    <property type="molecule type" value="Genomic_DNA"/>
</dbReference>
<dbReference type="CDD" id="cd00331">
    <property type="entry name" value="IGPS"/>
    <property type="match status" value="1"/>
</dbReference>
<dbReference type="HAMAP" id="MF_00134_B">
    <property type="entry name" value="IGPS_B"/>
    <property type="match status" value="1"/>
</dbReference>
<keyword evidence="7 8" id="KW-0456">Lyase</keyword>
<dbReference type="InterPro" id="IPR013785">
    <property type="entry name" value="Aldolase_TIM"/>
</dbReference>
<reference evidence="10 11" key="1">
    <citation type="journal article" date="1979" name="Int. J. Syst. Evol. Microbiol.">
        <title>Bacillus globisporus subsp. marinus subsp. nov.</title>
        <authorList>
            <person name="Liu H."/>
        </authorList>
    </citation>
    <scope>NUCLEOTIDE SEQUENCE [LARGE SCALE GENOMIC DNA]</scope>
    <source>
        <strain evidence="10 11">DSM 1297</strain>
    </source>
</reference>
<dbReference type="NCBIfam" id="NF001371">
    <property type="entry name" value="PRK00278.1-3"/>
    <property type="match status" value="1"/>
</dbReference>
<dbReference type="PANTHER" id="PTHR22854:SF2">
    <property type="entry name" value="INDOLE-3-GLYCEROL-PHOSPHATE SYNTHASE"/>
    <property type="match status" value="1"/>
</dbReference>
<comment type="caution">
    <text evidence="10">The sequence shown here is derived from an EMBL/GenBank/DDBJ whole genome shotgun (WGS) entry which is preliminary data.</text>
</comment>
<dbReference type="InterPro" id="IPR011060">
    <property type="entry name" value="RibuloseP-bd_barrel"/>
</dbReference>
<keyword evidence="4 8" id="KW-0210">Decarboxylase</keyword>
<keyword evidence="6 8" id="KW-0057">Aromatic amino acid biosynthesis</keyword>
<evidence type="ECO:0000313" key="11">
    <source>
        <dbReference type="Proteomes" id="UP001556040"/>
    </source>
</evidence>
<evidence type="ECO:0000256" key="5">
    <source>
        <dbReference type="ARBA" id="ARBA00022822"/>
    </source>
</evidence>
<evidence type="ECO:0000256" key="4">
    <source>
        <dbReference type="ARBA" id="ARBA00022793"/>
    </source>
</evidence>
<evidence type="ECO:0000313" key="10">
    <source>
        <dbReference type="EMBL" id="MEW9501784.1"/>
    </source>
</evidence>
<dbReference type="InterPro" id="IPR045186">
    <property type="entry name" value="Indole-3-glycerol_P_synth"/>
</dbReference>
<dbReference type="Gene3D" id="3.20.20.70">
    <property type="entry name" value="Aldolase class I"/>
    <property type="match status" value="1"/>
</dbReference>
<keyword evidence="11" id="KW-1185">Reference proteome</keyword>
<dbReference type="PANTHER" id="PTHR22854">
    <property type="entry name" value="TRYPTOPHAN BIOSYNTHESIS PROTEIN"/>
    <property type="match status" value="1"/>
</dbReference>
<dbReference type="PROSITE" id="PS00614">
    <property type="entry name" value="IGPS"/>
    <property type="match status" value="1"/>
</dbReference>